<dbReference type="PANTHER" id="PTHR47505:SF1">
    <property type="entry name" value="DNA UTILIZATION PROTEIN YHGH"/>
    <property type="match status" value="1"/>
</dbReference>
<keyword evidence="3" id="KW-1185">Reference proteome</keyword>
<dbReference type="OrthoDB" id="9779910at2"/>
<dbReference type="STRING" id="120956.SAMN05421791_10421"/>
<dbReference type="InterPro" id="IPR051910">
    <property type="entry name" value="ComF/GntX_DNA_util-trans"/>
</dbReference>
<dbReference type="InterPro" id="IPR000836">
    <property type="entry name" value="PRTase_dom"/>
</dbReference>
<dbReference type="AlphaFoldDB" id="A0A1G7SII8"/>
<dbReference type="InterPro" id="IPR029057">
    <property type="entry name" value="PRTase-like"/>
</dbReference>
<gene>
    <name evidence="2" type="ORF">SAMN05421791_10421</name>
</gene>
<dbReference type="RefSeq" id="WP_090289716.1">
    <property type="nucleotide sequence ID" value="NZ_FNCK01000004.1"/>
</dbReference>
<name>A0A1G7SII8_9LACT</name>
<evidence type="ECO:0000313" key="3">
    <source>
        <dbReference type="Proteomes" id="UP000199708"/>
    </source>
</evidence>
<dbReference type="Proteomes" id="UP000199708">
    <property type="component" value="Unassembled WGS sequence"/>
</dbReference>
<dbReference type="SUPFAM" id="SSF53271">
    <property type="entry name" value="PRTase-like"/>
    <property type="match status" value="1"/>
</dbReference>
<sequence>MEKSRQLVCMLCQKPVPFDLTWQQLFSLQPIEEDLLCKDCQQLFSLYGNYQKKCCACGGKIDASNAFCKSYTLENSDEKYCLDCFNWRKKYPLRLIKHYALFEYNETFKEWIYRYKYQGDCRLAEVMKNPLKKIYKKYSNYLWVVLPSSQESMEERLFHPTAYLLEIANIPYRCPFIYVGNGLRQAEKKRSERLNFTHPFTWTKVDIRCLKEKAGIIIFDDVYTTGSTILQAKLEAGAKCHLIKAGEKEMISFSLARKLMIT</sequence>
<reference evidence="2 3" key="1">
    <citation type="submission" date="2016-10" db="EMBL/GenBank/DDBJ databases">
        <authorList>
            <person name="de Groot N.N."/>
        </authorList>
    </citation>
    <scope>NUCLEOTIDE SEQUENCE [LARGE SCALE GENOMIC DNA]</scope>
    <source>
        <strain evidence="2 3">ATCC BAA-466</strain>
    </source>
</reference>
<protein>
    <submittedName>
        <fullName evidence="2">Competence protein ComFC</fullName>
    </submittedName>
</protein>
<proteinExistence type="inferred from homology"/>
<accession>A0A1G7SII8</accession>
<comment type="similarity">
    <text evidence="1">Belongs to the ComF/GntX family.</text>
</comment>
<organism evidence="2 3">
    <name type="scientific">Facklamia miroungae</name>
    <dbReference type="NCBI Taxonomy" id="120956"/>
    <lineage>
        <taxon>Bacteria</taxon>
        <taxon>Bacillati</taxon>
        <taxon>Bacillota</taxon>
        <taxon>Bacilli</taxon>
        <taxon>Lactobacillales</taxon>
        <taxon>Aerococcaceae</taxon>
        <taxon>Facklamia</taxon>
    </lineage>
</organism>
<evidence type="ECO:0000256" key="1">
    <source>
        <dbReference type="ARBA" id="ARBA00008007"/>
    </source>
</evidence>
<dbReference type="EMBL" id="FNCK01000004">
    <property type="protein sequence ID" value="SDG22239.1"/>
    <property type="molecule type" value="Genomic_DNA"/>
</dbReference>
<dbReference type="PANTHER" id="PTHR47505">
    <property type="entry name" value="DNA UTILIZATION PROTEIN YHGH"/>
    <property type="match status" value="1"/>
</dbReference>
<dbReference type="CDD" id="cd06223">
    <property type="entry name" value="PRTases_typeI"/>
    <property type="match status" value="1"/>
</dbReference>
<evidence type="ECO:0000313" key="2">
    <source>
        <dbReference type="EMBL" id="SDG22239.1"/>
    </source>
</evidence>